<dbReference type="Proteomes" id="UP001597119">
    <property type="component" value="Unassembled WGS sequence"/>
</dbReference>
<keyword evidence="1" id="KW-1133">Transmembrane helix</keyword>
<protein>
    <submittedName>
        <fullName evidence="2">Uncharacterized protein</fullName>
    </submittedName>
</protein>
<accession>A0ABD6CD80</accession>
<gene>
    <name evidence="2" type="ORF">ACFR9U_13335</name>
</gene>
<keyword evidence="3" id="KW-1185">Reference proteome</keyword>
<dbReference type="RefSeq" id="WP_247380331.1">
    <property type="nucleotide sequence ID" value="NZ_JALLGV010000008.1"/>
</dbReference>
<feature type="transmembrane region" description="Helical" evidence="1">
    <location>
        <begin position="42"/>
        <end position="61"/>
    </location>
</feature>
<keyword evidence="1" id="KW-0472">Membrane</keyword>
<sequence length="71" mass="7199">MSGPSFTRTVANNPRLFLALVAVVGVGAVTMQAVAELVPDSGSLQAGVFVAMALVAAVYVGSTHEPPEAEE</sequence>
<evidence type="ECO:0000256" key="1">
    <source>
        <dbReference type="SAM" id="Phobius"/>
    </source>
</evidence>
<organism evidence="2 3">
    <name type="scientific">Halorientalis brevis</name>
    <dbReference type="NCBI Taxonomy" id="1126241"/>
    <lineage>
        <taxon>Archaea</taxon>
        <taxon>Methanobacteriati</taxon>
        <taxon>Methanobacteriota</taxon>
        <taxon>Stenosarchaea group</taxon>
        <taxon>Halobacteria</taxon>
        <taxon>Halobacteriales</taxon>
        <taxon>Haloarculaceae</taxon>
        <taxon>Halorientalis</taxon>
    </lineage>
</organism>
<evidence type="ECO:0000313" key="2">
    <source>
        <dbReference type="EMBL" id="MFD1587964.1"/>
    </source>
</evidence>
<keyword evidence="1" id="KW-0812">Transmembrane</keyword>
<comment type="caution">
    <text evidence="2">The sequence shown here is derived from an EMBL/GenBank/DDBJ whole genome shotgun (WGS) entry which is preliminary data.</text>
</comment>
<dbReference type="EMBL" id="JBHUDJ010000006">
    <property type="protein sequence ID" value="MFD1587964.1"/>
    <property type="molecule type" value="Genomic_DNA"/>
</dbReference>
<dbReference type="AlphaFoldDB" id="A0ABD6CD80"/>
<reference evidence="2 3" key="1">
    <citation type="journal article" date="2019" name="Int. J. Syst. Evol. Microbiol.">
        <title>The Global Catalogue of Microorganisms (GCM) 10K type strain sequencing project: providing services to taxonomists for standard genome sequencing and annotation.</title>
        <authorList>
            <consortium name="The Broad Institute Genomics Platform"/>
            <consortium name="The Broad Institute Genome Sequencing Center for Infectious Disease"/>
            <person name="Wu L."/>
            <person name="Ma J."/>
        </authorList>
    </citation>
    <scope>NUCLEOTIDE SEQUENCE [LARGE SCALE GENOMIC DNA]</scope>
    <source>
        <strain evidence="2 3">CGMCC 1.12125</strain>
    </source>
</reference>
<proteinExistence type="predicted"/>
<name>A0ABD6CD80_9EURY</name>
<evidence type="ECO:0000313" key="3">
    <source>
        <dbReference type="Proteomes" id="UP001597119"/>
    </source>
</evidence>